<dbReference type="EMBL" id="BTSY01000002">
    <property type="protein sequence ID" value="GMT16187.1"/>
    <property type="molecule type" value="Genomic_DNA"/>
</dbReference>
<keyword evidence="1" id="KW-0808">Transferase</keyword>
<dbReference type="Proteomes" id="UP001432322">
    <property type="component" value="Unassembled WGS sequence"/>
</dbReference>
<evidence type="ECO:0000313" key="6">
    <source>
        <dbReference type="EMBL" id="GMT16187.1"/>
    </source>
</evidence>
<evidence type="ECO:0000256" key="4">
    <source>
        <dbReference type="ARBA" id="ARBA00022840"/>
    </source>
</evidence>
<protein>
    <recommendedName>
        <fullName evidence="5">Protein kinase domain-containing protein</fullName>
    </recommendedName>
</protein>
<dbReference type="GO" id="GO:0005524">
    <property type="term" value="F:ATP binding"/>
    <property type="evidence" value="ECO:0007669"/>
    <property type="project" value="UniProtKB-KW"/>
</dbReference>
<keyword evidence="3" id="KW-0418">Kinase</keyword>
<dbReference type="GO" id="GO:0005737">
    <property type="term" value="C:cytoplasm"/>
    <property type="evidence" value="ECO:0007669"/>
    <property type="project" value="TreeGrafter"/>
</dbReference>
<feature type="non-terminal residue" evidence="6">
    <location>
        <position position="182"/>
    </location>
</feature>
<dbReference type="SUPFAM" id="SSF56112">
    <property type="entry name" value="Protein kinase-like (PK-like)"/>
    <property type="match status" value="1"/>
</dbReference>
<dbReference type="GO" id="GO:0004694">
    <property type="term" value="F:eukaryotic translation initiation factor 2alpha kinase activity"/>
    <property type="evidence" value="ECO:0007669"/>
    <property type="project" value="TreeGrafter"/>
</dbReference>
<evidence type="ECO:0000313" key="7">
    <source>
        <dbReference type="Proteomes" id="UP001432322"/>
    </source>
</evidence>
<dbReference type="InterPro" id="IPR050339">
    <property type="entry name" value="CC_SR_Kinase"/>
</dbReference>
<sequence>MDRITTGTIMISFILFYLTFQNEMHLYVEMQLLRHSLRDWLTVNTLRRRTDKFKSWFIQIVSAVEYMHEKGHIHRNLKPSNILFDDLNQIKLSDPGIAAKMNADNESDPTTTKKSLYLAPEQHRSRYTSKVDIFSLGLIFAEMSVPMKETEREEIFNNYRQGTPLDILKDQPDTVNDQYLKI</sequence>
<keyword evidence="2" id="KW-0547">Nucleotide-binding</keyword>
<accession>A0AAV5VBT1</accession>
<dbReference type="SMART" id="SM00220">
    <property type="entry name" value="S_TKc"/>
    <property type="match status" value="1"/>
</dbReference>
<dbReference type="Pfam" id="PF00069">
    <property type="entry name" value="Pkinase"/>
    <property type="match status" value="1"/>
</dbReference>
<comment type="caution">
    <text evidence="6">The sequence shown here is derived from an EMBL/GenBank/DDBJ whole genome shotgun (WGS) entry which is preliminary data.</text>
</comment>
<keyword evidence="7" id="KW-1185">Reference proteome</keyword>
<dbReference type="GO" id="GO:0005634">
    <property type="term" value="C:nucleus"/>
    <property type="evidence" value="ECO:0007669"/>
    <property type="project" value="TreeGrafter"/>
</dbReference>
<reference evidence="6" key="1">
    <citation type="submission" date="2023-10" db="EMBL/GenBank/DDBJ databases">
        <title>Genome assembly of Pristionchus species.</title>
        <authorList>
            <person name="Yoshida K."/>
            <person name="Sommer R.J."/>
        </authorList>
    </citation>
    <scope>NUCLEOTIDE SEQUENCE</scope>
    <source>
        <strain evidence="6">RS5133</strain>
    </source>
</reference>
<name>A0AAV5VBT1_9BILA</name>
<dbReference type="InterPro" id="IPR011009">
    <property type="entry name" value="Kinase-like_dom_sf"/>
</dbReference>
<evidence type="ECO:0000256" key="2">
    <source>
        <dbReference type="ARBA" id="ARBA00022741"/>
    </source>
</evidence>
<dbReference type="PANTHER" id="PTHR11042:SF91">
    <property type="entry name" value="EUKARYOTIC TRANSLATION INITIATION FACTOR 2-ALPHA KINASE"/>
    <property type="match status" value="1"/>
</dbReference>
<evidence type="ECO:0000256" key="3">
    <source>
        <dbReference type="ARBA" id="ARBA00022777"/>
    </source>
</evidence>
<evidence type="ECO:0000259" key="5">
    <source>
        <dbReference type="PROSITE" id="PS50011"/>
    </source>
</evidence>
<feature type="domain" description="Protein kinase" evidence="5">
    <location>
        <begin position="1"/>
        <end position="182"/>
    </location>
</feature>
<proteinExistence type="predicted"/>
<dbReference type="PROSITE" id="PS50011">
    <property type="entry name" value="PROTEIN_KINASE_DOM"/>
    <property type="match status" value="1"/>
</dbReference>
<organism evidence="6 7">
    <name type="scientific">Pristionchus fissidentatus</name>
    <dbReference type="NCBI Taxonomy" id="1538716"/>
    <lineage>
        <taxon>Eukaryota</taxon>
        <taxon>Metazoa</taxon>
        <taxon>Ecdysozoa</taxon>
        <taxon>Nematoda</taxon>
        <taxon>Chromadorea</taxon>
        <taxon>Rhabditida</taxon>
        <taxon>Rhabditina</taxon>
        <taxon>Diplogasteromorpha</taxon>
        <taxon>Diplogasteroidea</taxon>
        <taxon>Neodiplogasteridae</taxon>
        <taxon>Pristionchus</taxon>
    </lineage>
</organism>
<keyword evidence="4" id="KW-0067">ATP-binding</keyword>
<evidence type="ECO:0000256" key="1">
    <source>
        <dbReference type="ARBA" id="ARBA00022679"/>
    </source>
</evidence>
<dbReference type="InterPro" id="IPR000719">
    <property type="entry name" value="Prot_kinase_dom"/>
</dbReference>
<dbReference type="PANTHER" id="PTHR11042">
    <property type="entry name" value="EUKARYOTIC TRANSLATION INITIATION FACTOR 2-ALPHA KINASE EIF2-ALPHA KINASE -RELATED"/>
    <property type="match status" value="1"/>
</dbReference>
<gene>
    <name evidence="6" type="ORF">PFISCL1PPCAC_7484</name>
</gene>
<dbReference type="Gene3D" id="1.10.510.10">
    <property type="entry name" value="Transferase(Phosphotransferase) domain 1"/>
    <property type="match status" value="1"/>
</dbReference>
<dbReference type="AlphaFoldDB" id="A0AAV5VBT1"/>